<reference evidence="1 2" key="1">
    <citation type="submission" date="2017-06" db="EMBL/GenBank/DDBJ databases">
        <authorList>
            <person name="Kim H.J."/>
            <person name="Triplett B.A."/>
        </authorList>
    </citation>
    <scope>NUCLEOTIDE SEQUENCE [LARGE SCALE GENOMIC DNA]</scope>
    <source>
        <strain evidence="1 2">DS15</strain>
    </source>
</reference>
<evidence type="ECO:0000313" key="1">
    <source>
        <dbReference type="EMBL" id="SNT19921.1"/>
    </source>
</evidence>
<dbReference type="EMBL" id="FZPA01000015">
    <property type="protein sequence ID" value="SNT19921.1"/>
    <property type="molecule type" value="Genomic_DNA"/>
</dbReference>
<protein>
    <submittedName>
        <fullName evidence="1">Uncharacterized protein</fullName>
    </submittedName>
</protein>
<organism evidence="1 2">
    <name type="scientific">Sphingopyxis indica</name>
    <dbReference type="NCBI Taxonomy" id="436663"/>
    <lineage>
        <taxon>Bacteria</taxon>
        <taxon>Pseudomonadati</taxon>
        <taxon>Pseudomonadota</taxon>
        <taxon>Alphaproteobacteria</taxon>
        <taxon>Sphingomonadales</taxon>
        <taxon>Sphingomonadaceae</taxon>
        <taxon>Sphingopyxis</taxon>
    </lineage>
</organism>
<proteinExistence type="predicted"/>
<dbReference type="Proteomes" id="UP000198339">
    <property type="component" value="Unassembled WGS sequence"/>
</dbReference>
<name>A0A239KP23_9SPHN</name>
<sequence>MTDDLKAWKRSTAVRRFREIKANASRAGMGMSDMRAARAAAGYVDASADEVLRWVREAN</sequence>
<evidence type="ECO:0000313" key="2">
    <source>
        <dbReference type="Proteomes" id="UP000198339"/>
    </source>
</evidence>
<keyword evidence="2" id="KW-1185">Reference proteome</keyword>
<dbReference type="RefSeq" id="WP_089217094.1">
    <property type="nucleotide sequence ID" value="NZ_FZPA01000015.1"/>
</dbReference>
<dbReference type="AlphaFoldDB" id="A0A239KP23"/>
<accession>A0A239KP23</accession>
<gene>
    <name evidence="1" type="ORF">SAMN06295955_11583</name>
</gene>